<dbReference type="OrthoDB" id="5831646at2759"/>
<gene>
    <name evidence="1" type="ORF">ANCDUO_15025</name>
</gene>
<dbReference type="AlphaFoldDB" id="A0A0C2G1M6"/>
<proteinExistence type="predicted"/>
<dbReference type="EMBL" id="KN738409">
    <property type="protein sequence ID" value="KIH54825.1"/>
    <property type="molecule type" value="Genomic_DNA"/>
</dbReference>
<keyword evidence="2" id="KW-1185">Reference proteome</keyword>
<reference evidence="1 2" key="1">
    <citation type="submission" date="2013-12" db="EMBL/GenBank/DDBJ databases">
        <title>Draft genome of the parsitic nematode Ancylostoma duodenale.</title>
        <authorList>
            <person name="Mitreva M."/>
        </authorList>
    </citation>
    <scope>NUCLEOTIDE SEQUENCE [LARGE SCALE GENOMIC DNA]</scope>
    <source>
        <strain evidence="1 2">Zhejiang</strain>
    </source>
</reference>
<evidence type="ECO:0008006" key="3">
    <source>
        <dbReference type="Google" id="ProtNLM"/>
    </source>
</evidence>
<organism evidence="1 2">
    <name type="scientific">Ancylostoma duodenale</name>
    <dbReference type="NCBI Taxonomy" id="51022"/>
    <lineage>
        <taxon>Eukaryota</taxon>
        <taxon>Metazoa</taxon>
        <taxon>Ecdysozoa</taxon>
        <taxon>Nematoda</taxon>
        <taxon>Chromadorea</taxon>
        <taxon>Rhabditida</taxon>
        <taxon>Rhabditina</taxon>
        <taxon>Rhabditomorpha</taxon>
        <taxon>Strongyloidea</taxon>
        <taxon>Ancylostomatidae</taxon>
        <taxon>Ancylostomatinae</taxon>
        <taxon>Ancylostoma</taxon>
    </lineage>
</organism>
<dbReference type="Proteomes" id="UP000054047">
    <property type="component" value="Unassembled WGS sequence"/>
</dbReference>
<sequence>MAKGKIKEVQKFGFFRYMRVLPQYTSMAFFSVTKPKTDTVDNKALQDTLKVNLVMGKWAELPARVRKYVPYHLMQIACLDVTQFGTATISEQVEKILGSMITDQLSLKYENRIEGRKALERVSFNPGTTLYIHELSFCEAIDSLIPPPKLTNIKDLWFCGDILPTDFTNLLYSKIPSLCLTCDRLRQDCVHYDRKPKKFSAPKFQSEDKMERLNRDVILHICSYLDLGTLASLAAVYPHLSPEIFRIFKSTVWAFKMSRLFDGRWGGDVDVEWKL</sequence>
<evidence type="ECO:0000313" key="2">
    <source>
        <dbReference type="Proteomes" id="UP000054047"/>
    </source>
</evidence>
<evidence type="ECO:0000313" key="1">
    <source>
        <dbReference type="EMBL" id="KIH54825.1"/>
    </source>
</evidence>
<name>A0A0C2G1M6_9BILA</name>
<accession>A0A0C2G1M6</accession>
<protein>
    <recommendedName>
        <fullName evidence="3">F-box domain-containing protein</fullName>
    </recommendedName>
</protein>